<evidence type="ECO:0000313" key="2">
    <source>
        <dbReference type="Proteomes" id="UP000420635"/>
    </source>
</evidence>
<name>A0A646HNW2_9BACT</name>
<accession>A0A646HNW2</accession>
<dbReference type="Proteomes" id="UP000420635">
    <property type="component" value="Unassembled WGS sequence"/>
</dbReference>
<dbReference type="EMBL" id="VZBQ01000011">
    <property type="protein sequence ID" value="MQN88562.1"/>
    <property type="molecule type" value="Genomic_DNA"/>
</dbReference>
<gene>
    <name evidence="1" type="ORF">F7D59_01425</name>
</gene>
<dbReference type="Pfam" id="PF05133">
    <property type="entry name" value="SPP1_portal"/>
    <property type="match status" value="1"/>
</dbReference>
<comment type="caution">
    <text evidence="1">The sequence shown here is derived from an EMBL/GenBank/DDBJ whole genome shotgun (WGS) entry which is preliminary data.</text>
</comment>
<proteinExistence type="predicted"/>
<reference evidence="2" key="1">
    <citation type="submission" date="2019-09" db="EMBL/GenBank/DDBJ databases">
        <title>Distinct polysaccharide growth profiles of human intestinal Prevotella copri isolates.</title>
        <authorList>
            <person name="Fehlner-Peach H."/>
            <person name="Magnabosco C."/>
            <person name="Raghavan V."/>
            <person name="Scher J.U."/>
            <person name="Tett A."/>
            <person name="Cox L.M."/>
            <person name="Gottsegen C."/>
            <person name="Watters A."/>
            <person name="Wiltshire- Gordon J.D."/>
            <person name="Segata N."/>
            <person name="Bonneau R."/>
            <person name="Littman D.R."/>
        </authorList>
    </citation>
    <scope>NUCLEOTIDE SEQUENCE [LARGE SCALE GENOMIC DNA]</scope>
    <source>
        <strain evidence="2">iP54</strain>
    </source>
</reference>
<evidence type="ECO:0000313" key="1">
    <source>
        <dbReference type="EMBL" id="MQN88562.1"/>
    </source>
</evidence>
<dbReference type="RefSeq" id="WP_153114103.1">
    <property type="nucleotide sequence ID" value="NZ_VZAS01000183.1"/>
</dbReference>
<organism evidence="1 2">
    <name type="scientific">Segatella copri</name>
    <dbReference type="NCBI Taxonomy" id="165179"/>
    <lineage>
        <taxon>Bacteria</taxon>
        <taxon>Pseudomonadati</taxon>
        <taxon>Bacteroidota</taxon>
        <taxon>Bacteroidia</taxon>
        <taxon>Bacteroidales</taxon>
        <taxon>Prevotellaceae</taxon>
        <taxon>Segatella</taxon>
    </lineage>
</organism>
<sequence length="462" mass="53353">MTIEEILASLRTEAQKIAFLKEKTINVPLWRGRFGLIQEFDPTKHPVMNKAKYPDIVTDSGIQEVTRVTCDLQRLAVKRMTELVTGIPVKRVYSPENDRQKEVANYLEKIFDKNRIDSVNIERCNMLFAGCEVMTLWYAVEQKHTTYGFSSNLKFRCRNFSPMLGDDLYPLFDEYGDMIAMSVAYTRKSGKKTVQYFDCYTATRHIKWSTESGEWAVIEDEEITLLKIPCIYMWRPTPIWEDTSKTVYEIEWSLSRNGNYLRENSKPIFVVLADDIIQFGDEKSSNEEAKSVMQYPKGSTAQYVTWQQATESLKYHVDTLRNLFFTQLQLPDWSYEKMSQQALSGESRKQMFIDAQLKVKDESGRLVEFFDREINVVKAFLKIALGEAYAADIDALPVETVVTPFAITDKQDLANYLMSVNGGEPIMSQRESIERLGESDDVDTTLKEIQDQKTVDVFEPTE</sequence>
<dbReference type="InterPro" id="IPR021145">
    <property type="entry name" value="Portal_protein_SPP1_Gp6-like"/>
</dbReference>
<dbReference type="AlphaFoldDB" id="A0A646HNW2"/>
<protein>
    <submittedName>
        <fullName evidence="1">Phage portal protein</fullName>
    </submittedName>
</protein>